<reference evidence="3" key="1">
    <citation type="journal article" date="2020" name="Genome Biol.">
        <title>Gamete binning: chromosome-level and haplotype-resolved genome assembly enabled by high-throughput single-cell sequencing of gamete genomes.</title>
        <authorList>
            <person name="Campoy J.A."/>
            <person name="Sun H."/>
            <person name="Goel M."/>
            <person name="Jiao W.-B."/>
            <person name="Folz-Donahue K."/>
            <person name="Wang N."/>
            <person name="Rubio M."/>
            <person name="Liu C."/>
            <person name="Kukat C."/>
            <person name="Ruiz D."/>
            <person name="Huettel B."/>
            <person name="Schneeberger K."/>
        </authorList>
    </citation>
    <scope>NUCLEOTIDE SEQUENCE [LARGE SCALE GENOMIC DNA]</scope>
    <source>
        <strain evidence="3">cv. Rojo Pasion</strain>
    </source>
</reference>
<organism evidence="2 3">
    <name type="scientific">Prunus armeniaca</name>
    <name type="common">Apricot</name>
    <name type="synonym">Armeniaca vulgaris</name>
    <dbReference type="NCBI Taxonomy" id="36596"/>
    <lineage>
        <taxon>Eukaryota</taxon>
        <taxon>Viridiplantae</taxon>
        <taxon>Streptophyta</taxon>
        <taxon>Embryophyta</taxon>
        <taxon>Tracheophyta</taxon>
        <taxon>Spermatophyta</taxon>
        <taxon>Magnoliopsida</taxon>
        <taxon>eudicotyledons</taxon>
        <taxon>Gunneridae</taxon>
        <taxon>Pentapetalae</taxon>
        <taxon>rosids</taxon>
        <taxon>fabids</taxon>
        <taxon>Rosales</taxon>
        <taxon>Rosaceae</taxon>
        <taxon>Amygdaloideae</taxon>
        <taxon>Amygdaleae</taxon>
        <taxon>Prunus</taxon>
    </lineage>
</organism>
<protein>
    <submittedName>
        <fullName evidence="2">Uncharacterized protein</fullName>
    </submittedName>
</protein>
<accession>A0A6J5WQD1</accession>
<dbReference type="Proteomes" id="UP000507245">
    <property type="component" value="Unassembled WGS sequence"/>
</dbReference>
<feature type="region of interest" description="Disordered" evidence="1">
    <location>
        <begin position="1"/>
        <end position="41"/>
    </location>
</feature>
<evidence type="ECO:0000313" key="3">
    <source>
        <dbReference type="Proteomes" id="UP000507245"/>
    </source>
</evidence>
<keyword evidence="3" id="KW-1185">Reference proteome</keyword>
<proteinExistence type="predicted"/>
<gene>
    <name evidence="2" type="ORF">ORAREDHAP_LOCUS20934</name>
</gene>
<dbReference type="EMBL" id="CAEKKB010000003">
    <property type="protein sequence ID" value="CAB4303950.1"/>
    <property type="molecule type" value="Genomic_DNA"/>
</dbReference>
<evidence type="ECO:0000256" key="1">
    <source>
        <dbReference type="SAM" id="MobiDB-lite"/>
    </source>
</evidence>
<name>A0A6J5WQD1_PRUAR</name>
<sequence>MKRPATKKKKRAERRIAAGKKRRRKENSRRKEKLASTLQKGKSHFKVSFNSRAPGYDDFYHHKKGQESLKGTALLKYFRGYDLHPVCLINP</sequence>
<evidence type="ECO:0000313" key="2">
    <source>
        <dbReference type="EMBL" id="CAB4303950.1"/>
    </source>
</evidence>
<feature type="compositionally biased region" description="Basic residues" evidence="1">
    <location>
        <begin position="1"/>
        <end position="32"/>
    </location>
</feature>
<dbReference type="AlphaFoldDB" id="A0A6J5WQD1"/>